<dbReference type="RefSeq" id="WP_129032705.1">
    <property type="nucleotide sequence ID" value="NZ_CP059603.1"/>
</dbReference>
<evidence type="ECO:0000256" key="6">
    <source>
        <dbReference type="ARBA" id="ARBA00022840"/>
    </source>
</evidence>
<comment type="catalytic activity">
    <reaction evidence="1">
        <text>ATP + protein L-histidine = ADP + protein N-phospho-L-histidine.</text>
        <dbReference type="EC" id="2.7.13.3"/>
    </reaction>
</comment>
<dbReference type="GO" id="GO:0004673">
    <property type="term" value="F:protein histidine kinase activity"/>
    <property type="evidence" value="ECO:0007669"/>
    <property type="project" value="UniProtKB-EC"/>
</dbReference>
<evidence type="ECO:0000256" key="5">
    <source>
        <dbReference type="ARBA" id="ARBA00022777"/>
    </source>
</evidence>
<dbReference type="OrthoDB" id="9792686at2"/>
<proteinExistence type="predicted"/>
<sequence>MFKQSRFISHGRWQRILIAATCIALSSQVNIPIYAPGFILALSALLLPTFLYFNRDLNPLLLTGAIALASPIFQGILLFIGHASSQQIILEYVVTDIAFYLCYGFLYYFIYWRRGQRNNSSFFLTIVLCVYLSNLLEVSLLTDFSHYSYRIFQILFIAALVRSLASCLCAFAYHYFTLLLRTESHEQRYYHFVWIAAAVKSEVYFMQKSLGDIENVMKNAYLLNKDLQKANVPQEYQDRALTIARDVHEIKKDYRNVALGLNDYFSDDQESPMQLADILKVTVDYIREAIKSDHHNIVIEVHNQVDLVVPNHYYVVTILSNLIFNSVDAISPDKLNGLIRVTVADAGDHILLNVSDNGSGMDQQTQAMIFRPGFTTKFHEETGDVYRGIGLSHVKIIVQEQFDGELRVESQPGHGTNFQVRLAKSRLIQEAHS</sequence>
<gene>
    <name evidence="9" type="ORF">DXH47_07340</name>
</gene>
<dbReference type="Pfam" id="PF02518">
    <property type="entry name" value="HATPase_c"/>
    <property type="match status" value="1"/>
</dbReference>
<keyword evidence="10" id="KW-1185">Reference proteome</keyword>
<dbReference type="InterPro" id="IPR005467">
    <property type="entry name" value="His_kinase_dom"/>
</dbReference>
<dbReference type="PRINTS" id="PR00344">
    <property type="entry name" value="BCTRLSENSOR"/>
</dbReference>
<keyword evidence="3" id="KW-0808">Transferase</keyword>
<dbReference type="Proteomes" id="UP000290602">
    <property type="component" value="Unassembled WGS sequence"/>
</dbReference>
<dbReference type="PANTHER" id="PTHR43065:SF46">
    <property type="entry name" value="C4-DICARBOXYLATE TRANSPORT SENSOR PROTEIN DCTB"/>
    <property type="match status" value="1"/>
</dbReference>
<name>A0A4Q0VIF4_9LACO</name>
<keyword evidence="6 9" id="KW-0067">ATP-binding</keyword>
<evidence type="ECO:0000313" key="10">
    <source>
        <dbReference type="Proteomes" id="UP000290602"/>
    </source>
</evidence>
<reference evidence="9 10" key="1">
    <citation type="submission" date="2018-08" db="EMBL/GenBank/DDBJ databases">
        <title>Lactobacillus suantsai sp. nov., isolated from traditional fermented suan-tsai in Taiwan.</title>
        <authorList>
            <person name="Huang C.-H."/>
        </authorList>
    </citation>
    <scope>NUCLEOTIDE SEQUENCE [LARGE SCALE GENOMIC DNA]</scope>
    <source>
        <strain evidence="9 10">BCRC 12945</strain>
    </source>
</reference>
<evidence type="ECO:0000256" key="3">
    <source>
        <dbReference type="ARBA" id="ARBA00022679"/>
    </source>
</evidence>
<dbReference type="SMART" id="SM00387">
    <property type="entry name" value="HATPase_c"/>
    <property type="match status" value="1"/>
</dbReference>
<dbReference type="EC" id="2.7.13.3" evidence="2"/>
<evidence type="ECO:0000256" key="1">
    <source>
        <dbReference type="ARBA" id="ARBA00000085"/>
    </source>
</evidence>
<evidence type="ECO:0000259" key="8">
    <source>
        <dbReference type="PROSITE" id="PS50109"/>
    </source>
</evidence>
<keyword evidence="7" id="KW-0902">Two-component regulatory system</keyword>
<evidence type="ECO:0000256" key="4">
    <source>
        <dbReference type="ARBA" id="ARBA00022741"/>
    </source>
</evidence>
<dbReference type="PROSITE" id="PS50109">
    <property type="entry name" value="HIS_KIN"/>
    <property type="match status" value="1"/>
</dbReference>
<evidence type="ECO:0000313" key="9">
    <source>
        <dbReference type="EMBL" id="RXI78276.1"/>
    </source>
</evidence>
<dbReference type="InterPro" id="IPR003594">
    <property type="entry name" value="HATPase_dom"/>
</dbReference>
<dbReference type="Gene3D" id="3.30.565.10">
    <property type="entry name" value="Histidine kinase-like ATPase, C-terminal domain"/>
    <property type="match status" value="1"/>
</dbReference>
<keyword evidence="5" id="KW-0418">Kinase</keyword>
<evidence type="ECO:0000256" key="7">
    <source>
        <dbReference type="ARBA" id="ARBA00023012"/>
    </source>
</evidence>
<comment type="caution">
    <text evidence="9">The sequence shown here is derived from an EMBL/GenBank/DDBJ whole genome shotgun (WGS) entry which is preliminary data.</text>
</comment>
<dbReference type="AlphaFoldDB" id="A0A4Q0VIF4"/>
<dbReference type="InterPro" id="IPR036890">
    <property type="entry name" value="HATPase_C_sf"/>
</dbReference>
<feature type="domain" description="Histidine kinase" evidence="8">
    <location>
        <begin position="261"/>
        <end position="426"/>
    </location>
</feature>
<dbReference type="EMBL" id="QXIL01000013">
    <property type="protein sequence ID" value="RXI78276.1"/>
    <property type="molecule type" value="Genomic_DNA"/>
</dbReference>
<organism evidence="9 10">
    <name type="scientific">Levilactobacillus suantsaii</name>
    <dbReference type="NCBI Taxonomy" id="2292255"/>
    <lineage>
        <taxon>Bacteria</taxon>
        <taxon>Bacillati</taxon>
        <taxon>Bacillota</taxon>
        <taxon>Bacilli</taxon>
        <taxon>Lactobacillales</taxon>
        <taxon>Lactobacillaceae</taxon>
        <taxon>Levilactobacillus</taxon>
    </lineage>
</organism>
<dbReference type="GO" id="GO:0005524">
    <property type="term" value="F:ATP binding"/>
    <property type="evidence" value="ECO:0007669"/>
    <property type="project" value="UniProtKB-KW"/>
</dbReference>
<accession>A0A4Q0VIF4</accession>
<dbReference type="PANTHER" id="PTHR43065">
    <property type="entry name" value="SENSOR HISTIDINE KINASE"/>
    <property type="match status" value="1"/>
</dbReference>
<protein>
    <recommendedName>
        <fullName evidence="2">histidine kinase</fullName>
        <ecNumber evidence="2">2.7.13.3</ecNumber>
    </recommendedName>
</protein>
<evidence type="ECO:0000256" key="2">
    <source>
        <dbReference type="ARBA" id="ARBA00012438"/>
    </source>
</evidence>
<dbReference type="GO" id="GO:0000160">
    <property type="term" value="P:phosphorelay signal transduction system"/>
    <property type="evidence" value="ECO:0007669"/>
    <property type="project" value="UniProtKB-KW"/>
</dbReference>
<dbReference type="SUPFAM" id="SSF55874">
    <property type="entry name" value="ATPase domain of HSP90 chaperone/DNA topoisomerase II/histidine kinase"/>
    <property type="match status" value="1"/>
</dbReference>
<keyword evidence="4" id="KW-0547">Nucleotide-binding</keyword>
<dbReference type="InterPro" id="IPR004358">
    <property type="entry name" value="Sig_transdc_His_kin-like_C"/>
</dbReference>